<comment type="similarity">
    <text evidence="1">Belongs to the peptidase S1C family.</text>
</comment>
<dbReference type="Proteomes" id="UP000627538">
    <property type="component" value="Unassembled WGS sequence"/>
</dbReference>
<dbReference type="GO" id="GO:0006508">
    <property type="term" value="P:proteolysis"/>
    <property type="evidence" value="ECO:0007669"/>
    <property type="project" value="UniProtKB-KW"/>
</dbReference>
<keyword evidence="5" id="KW-0472">Membrane</keyword>
<evidence type="ECO:0000256" key="2">
    <source>
        <dbReference type="ARBA" id="ARBA00022670"/>
    </source>
</evidence>
<evidence type="ECO:0000256" key="4">
    <source>
        <dbReference type="SAM" id="MobiDB-lite"/>
    </source>
</evidence>
<feature type="domain" description="PDZ" evidence="6">
    <location>
        <begin position="373"/>
        <end position="446"/>
    </location>
</feature>
<feature type="compositionally biased region" description="Basic and acidic residues" evidence="4">
    <location>
        <begin position="1"/>
        <end position="10"/>
    </location>
</feature>
<dbReference type="InterPro" id="IPR001940">
    <property type="entry name" value="Peptidase_S1C"/>
</dbReference>
<evidence type="ECO:0000256" key="1">
    <source>
        <dbReference type="ARBA" id="ARBA00010541"/>
    </source>
</evidence>
<keyword evidence="2" id="KW-0645">Protease</keyword>
<dbReference type="PROSITE" id="PS50106">
    <property type="entry name" value="PDZ"/>
    <property type="match status" value="1"/>
</dbReference>
<dbReference type="GO" id="GO:0004252">
    <property type="term" value="F:serine-type endopeptidase activity"/>
    <property type="evidence" value="ECO:0007669"/>
    <property type="project" value="InterPro"/>
</dbReference>
<evidence type="ECO:0000259" key="6">
    <source>
        <dbReference type="PROSITE" id="PS50106"/>
    </source>
</evidence>
<reference evidence="7 8" key="1">
    <citation type="submission" date="2020-08" db="EMBL/GenBank/DDBJ databases">
        <title>Winkia gen. nov., sp. nov., isolated from faeces of the Anser albifrons in China.</title>
        <authorList>
            <person name="Liu Q."/>
        </authorList>
    </citation>
    <scope>NUCLEOTIDE SEQUENCE [LARGE SCALE GENOMIC DNA]</scope>
    <source>
        <strain evidence="7 8">C62</strain>
    </source>
</reference>
<keyword evidence="3" id="KW-0378">Hydrolase</keyword>
<feature type="compositionally biased region" description="Pro residues" evidence="4">
    <location>
        <begin position="70"/>
        <end position="88"/>
    </location>
</feature>
<keyword evidence="5" id="KW-0812">Transmembrane</keyword>
<keyword evidence="8" id="KW-1185">Reference proteome</keyword>
<dbReference type="Pfam" id="PF13365">
    <property type="entry name" value="Trypsin_2"/>
    <property type="match status" value="1"/>
</dbReference>
<dbReference type="SMART" id="SM00228">
    <property type="entry name" value="PDZ"/>
    <property type="match status" value="1"/>
</dbReference>
<evidence type="ECO:0000256" key="5">
    <source>
        <dbReference type="SAM" id="Phobius"/>
    </source>
</evidence>
<dbReference type="AlphaFoldDB" id="A0A8I0KRE8"/>
<feature type="region of interest" description="Disordered" evidence="4">
    <location>
        <begin position="292"/>
        <end position="315"/>
    </location>
</feature>
<dbReference type="PRINTS" id="PR00834">
    <property type="entry name" value="PROTEASES2C"/>
</dbReference>
<dbReference type="RefSeq" id="WP_191071400.1">
    <property type="nucleotide sequence ID" value="NZ_CP060506.1"/>
</dbReference>
<dbReference type="PANTHER" id="PTHR43343:SF3">
    <property type="entry name" value="PROTEASE DO-LIKE 8, CHLOROPLASTIC"/>
    <property type="match status" value="1"/>
</dbReference>
<dbReference type="Gene3D" id="2.40.10.10">
    <property type="entry name" value="Trypsin-like serine proteases"/>
    <property type="match status" value="2"/>
</dbReference>
<feature type="transmembrane region" description="Helical" evidence="5">
    <location>
        <begin position="105"/>
        <end position="127"/>
    </location>
</feature>
<evidence type="ECO:0000313" key="8">
    <source>
        <dbReference type="Proteomes" id="UP000627538"/>
    </source>
</evidence>
<organism evidence="7 8">
    <name type="scientific">Nanchangia anserum</name>
    <dbReference type="NCBI Taxonomy" id="2692125"/>
    <lineage>
        <taxon>Bacteria</taxon>
        <taxon>Bacillati</taxon>
        <taxon>Actinomycetota</taxon>
        <taxon>Actinomycetes</taxon>
        <taxon>Actinomycetales</taxon>
        <taxon>Actinomycetaceae</taxon>
        <taxon>Nanchangia</taxon>
    </lineage>
</organism>
<dbReference type="Pfam" id="PF13180">
    <property type="entry name" value="PDZ_2"/>
    <property type="match status" value="1"/>
</dbReference>
<name>A0A8I0KRE8_9ACTO</name>
<dbReference type="InterPro" id="IPR051201">
    <property type="entry name" value="Chloro_Bact_Ser_Proteases"/>
</dbReference>
<keyword evidence="5" id="KW-1133">Transmembrane helix</keyword>
<dbReference type="InterPro" id="IPR036034">
    <property type="entry name" value="PDZ_sf"/>
</dbReference>
<dbReference type="SUPFAM" id="SSF50156">
    <property type="entry name" value="PDZ domain-like"/>
    <property type="match status" value="1"/>
</dbReference>
<dbReference type="EMBL" id="JACRUO010000001">
    <property type="protein sequence ID" value="MBD3689347.1"/>
    <property type="molecule type" value="Genomic_DNA"/>
</dbReference>
<evidence type="ECO:0000256" key="3">
    <source>
        <dbReference type="ARBA" id="ARBA00022801"/>
    </source>
</evidence>
<protein>
    <submittedName>
        <fullName evidence="7">Trypsin-like peptidase domain-containing protein</fullName>
    </submittedName>
</protein>
<gene>
    <name evidence="7" type="ORF">H8R10_03770</name>
</gene>
<feature type="region of interest" description="Disordered" evidence="4">
    <location>
        <begin position="1"/>
        <end position="104"/>
    </location>
</feature>
<evidence type="ECO:0000313" key="7">
    <source>
        <dbReference type="EMBL" id="MBD3689347.1"/>
    </source>
</evidence>
<dbReference type="Gene3D" id="2.30.42.10">
    <property type="match status" value="1"/>
</dbReference>
<dbReference type="InterPro" id="IPR043504">
    <property type="entry name" value="Peptidase_S1_PA_chymotrypsin"/>
</dbReference>
<sequence length="488" mass="49582">MSEVDPRSGDRFAPNQPDYSPPATSDPQGYPTETMPAAHSLEEPLAEPSAEPAVQPVTESFPQTPSEAPAQPPAEPLTPPAMEPPTQPPSGHAPTRAPRRRGPGWSGTIAVAILTALATLGASFLLWGSGSTTPLSRSGAEVATQAPVRQASAEHTNWEEVASTVQQAVVAIQVQAGNSGDTGSGVIFDTKGHVLTNYHVIASAVSGRGQITLQLSDGSLYRASVVGVDSTTDLAVLAIENPPSDLQMVTLGSSSKLSVGQPVAAIGAPLGLENTMTTGIISALDRPVTVTQESTNQGGQDGPLGIPGAQQQSTGEQVVTNAIQVDAAINPGNSGGPLFAADGSVIGITSSIASLSQSSSESSGSIGIGFAIPVNLAKSVADQILSTGHAQHAYLGVMIRTDSAQVDGRTLSGASVADVVGGGAADKAGLKKGDLVTALDDHTVTSGTALTGFVRWYVPGDKVKLTYVRDGKSHTTEVTLGTADDQKS</sequence>
<dbReference type="SUPFAM" id="SSF50494">
    <property type="entry name" value="Trypsin-like serine proteases"/>
    <property type="match status" value="1"/>
</dbReference>
<comment type="caution">
    <text evidence="7">The sequence shown here is derived from an EMBL/GenBank/DDBJ whole genome shotgun (WGS) entry which is preliminary data.</text>
</comment>
<dbReference type="PANTHER" id="PTHR43343">
    <property type="entry name" value="PEPTIDASE S12"/>
    <property type="match status" value="1"/>
</dbReference>
<dbReference type="InterPro" id="IPR001478">
    <property type="entry name" value="PDZ"/>
</dbReference>
<dbReference type="InterPro" id="IPR009003">
    <property type="entry name" value="Peptidase_S1_PA"/>
</dbReference>
<proteinExistence type="inferred from homology"/>
<accession>A0A8I0KRE8</accession>